<dbReference type="OrthoDB" id="3527984at2"/>
<proteinExistence type="predicted"/>
<dbReference type="GO" id="GO:0016740">
    <property type="term" value="F:transferase activity"/>
    <property type="evidence" value="ECO:0007669"/>
    <property type="project" value="UniProtKB-KW"/>
</dbReference>
<dbReference type="RefSeq" id="WP_127939708.1">
    <property type="nucleotide sequence ID" value="NZ_SAUN01000001.1"/>
</dbReference>
<dbReference type="Proteomes" id="UP000284824">
    <property type="component" value="Unassembled WGS sequence"/>
</dbReference>
<dbReference type="EMBL" id="SAUN01000001">
    <property type="protein sequence ID" value="RVX47246.1"/>
    <property type="molecule type" value="Genomic_DNA"/>
</dbReference>
<dbReference type="AlphaFoldDB" id="A0A438MP97"/>
<sequence>MSSHVHHHPAQPPTAGGGLIGWIEDRPIPRQRLDRRLADLRNGPLSAALPVPGSSEDRQLARWLTQVILTEALCETAARALGLAPVEGSPSGPALLDRVAAVELGSINAAAYHGSPWVRALFEHVTAATEIPPEWRAHASPERSPRHVVRHGLFADRTSAEQAGPDDLEPLGAVELDSLPAAIAEAIKHRPYGTLAGPVKDTLGWHLAIAVPAADPSPDHPATPSSHGQGAALTSEQGISPSGSADSPRRHGATALPADRLLEAARRRAFARRLDELRAEKVTLVPGLEHPGDPRQPDNNHKH</sequence>
<feature type="compositionally biased region" description="Basic and acidic residues" evidence="1">
    <location>
        <begin position="290"/>
        <end position="303"/>
    </location>
</feature>
<organism evidence="2 3">
    <name type="scientific">Nonomuraea polychroma</name>
    <dbReference type="NCBI Taxonomy" id="46176"/>
    <lineage>
        <taxon>Bacteria</taxon>
        <taxon>Bacillati</taxon>
        <taxon>Actinomycetota</taxon>
        <taxon>Actinomycetes</taxon>
        <taxon>Streptosporangiales</taxon>
        <taxon>Streptosporangiaceae</taxon>
        <taxon>Nonomuraea</taxon>
    </lineage>
</organism>
<feature type="region of interest" description="Disordered" evidence="1">
    <location>
        <begin position="279"/>
        <end position="303"/>
    </location>
</feature>
<name>A0A438MP97_9ACTN</name>
<dbReference type="InterPro" id="IPR055582">
    <property type="entry name" value="DUF7158"/>
</dbReference>
<keyword evidence="2" id="KW-0808">Transferase</keyword>
<evidence type="ECO:0000313" key="3">
    <source>
        <dbReference type="Proteomes" id="UP000284824"/>
    </source>
</evidence>
<evidence type="ECO:0000313" key="2">
    <source>
        <dbReference type="EMBL" id="RVX47246.1"/>
    </source>
</evidence>
<reference evidence="2 3" key="1">
    <citation type="submission" date="2019-01" db="EMBL/GenBank/DDBJ databases">
        <title>Sequencing the genomes of 1000 actinobacteria strains.</title>
        <authorList>
            <person name="Klenk H.-P."/>
        </authorList>
    </citation>
    <scope>NUCLEOTIDE SEQUENCE [LARGE SCALE GENOMIC DNA]</scope>
    <source>
        <strain evidence="2 3">DSM 43925</strain>
    </source>
</reference>
<dbReference type="Pfam" id="PF23716">
    <property type="entry name" value="DUF7158"/>
    <property type="match status" value="1"/>
</dbReference>
<gene>
    <name evidence="2" type="ORF">EDD27_10169</name>
</gene>
<feature type="compositionally biased region" description="Polar residues" evidence="1">
    <location>
        <begin position="223"/>
        <end position="245"/>
    </location>
</feature>
<accession>A0A438MP97</accession>
<protein>
    <submittedName>
        <fullName evidence="2">[acyl-carrier-protein] S-malonyltransferase</fullName>
    </submittedName>
</protein>
<feature type="region of interest" description="Disordered" evidence="1">
    <location>
        <begin position="212"/>
        <end position="262"/>
    </location>
</feature>
<keyword evidence="3" id="KW-1185">Reference proteome</keyword>
<feature type="region of interest" description="Disordered" evidence="1">
    <location>
        <begin position="1"/>
        <end position="21"/>
    </location>
</feature>
<evidence type="ECO:0000256" key="1">
    <source>
        <dbReference type="SAM" id="MobiDB-lite"/>
    </source>
</evidence>
<comment type="caution">
    <text evidence="2">The sequence shown here is derived from an EMBL/GenBank/DDBJ whole genome shotgun (WGS) entry which is preliminary data.</text>
</comment>